<gene>
    <name evidence="4" type="ORF">DEACI_0961</name>
    <name evidence="3" type="ORF">DEACI_3215</name>
</gene>
<evidence type="ECO:0000313" key="3">
    <source>
        <dbReference type="EMBL" id="CAA7602536.1"/>
    </source>
</evidence>
<evidence type="ECO:0000313" key="5">
    <source>
        <dbReference type="Proteomes" id="UP001071230"/>
    </source>
</evidence>
<keyword evidence="5" id="KW-1185">Reference proteome</keyword>
<dbReference type="PANTHER" id="PTHR47618:SF1">
    <property type="entry name" value="BIFUNCTIONAL OLIGORIBONUCLEASE AND PAP PHOSPHATASE NRNA"/>
    <property type="match status" value="1"/>
</dbReference>
<dbReference type="InterPro" id="IPR001667">
    <property type="entry name" value="DDH_dom"/>
</dbReference>
<reference evidence="4" key="1">
    <citation type="submission" date="2014-11" db="EMBL/GenBank/DDBJ databases">
        <authorList>
            <person name="Hornung B.V."/>
        </authorList>
    </citation>
    <scope>NUCLEOTIDE SEQUENCE</scope>
    <source>
        <strain evidence="4">INE</strain>
    </source>
</reference>
<evidence type="ECO:0000259" key="1">
    <source>
        <dbReference type="Pfam" id="PF01368"/>
    </source>
</evidence>
<evidence type="ECO:0000313" key="4">
    <source>
        <dbReference type="EMBL" id="CEJ06513.1"/>
    </source>
</evidence>
<dbReference type="GO" id="GO:0003676">
    <property type="term" value="F:nucleic acid binding"/>
    <property type="evidence" value="ECO:0007669"/>
    <property type="project" value="InterPro"/>
</dbReference>
<dbReference type="EMBL" id="CDGJ01000031">
    <property type="protein sequence ID" value="CEJ06513.1"/>
    <property type="molecule type" value="Genomic_DNA"/>
</dbReference>
<dbReference type="Pfam" id="PF01368">
    <property type="entry name" value="DHH"/>
    <property type="match status" value="1"/>
</dbReference>
<dbReference type="Gene3D" id="3.90.1640.10">
    <property type="entry name" value="inorganic pyrophosphatase (n-terminal core)"/>
    <property type="match status" value="1"/>
</dbReference>
<dbReference type="Pfam" id="PF02272">
    <property type="entry name" value="DHHA1"/>
    <property type="match status" value="1"/>
</dbReference>
<reference evidence="3" key="2">
    <citation type="submission" date="2020-01" db="EMBL/GenBank/DDBJ databases">
        <authorList>
            <person name="Hornung B."/>
        </authorList>
    </citation>
    <scope>NUCLEOTIDE SEQUENCE</scope>
    <source>
        <strain evidence="3">PacBioINE</strain>
    </source>
</reference>
<protein>
    <submittedName>
        <fullName evidence="3">Alanine-tRNA ligase</fullName>
        <ecNumber evidence="3 4">6.1.1.7</ecNumber>
    </submittedName>
    <submittedName>
        <fullName evidence="4">Bifunctional oligoribonuclease and PAP phosphatase NrnA</fullName>
    </submittedName>
</protein>
<dbReference type="EMBL" id="LR746496">
    <property type="protein sequence ID" value="CAA7602536.1"/>
    <property type="molecule type" value="Genomic_DNA"/>
</dbReference>
<dbReference type="AlphaFoldDB" id="A0A8S0XCJ8"/>
<accession>A0A8S0XCJ8</accession>
<dbReference type="InterPro" id="IPR003156">
    <property type="entry name" value="DHHA1_dom"/>
</dbReference>
<dbReference type="InterPro" id="IPR038763">
    <property type="entry name" value="DHH_sf"/>
</dbReference>
<dbReference type="PANTHER" id="PTHR47618">
    <property type="entry name" value="BIFUNCTIONAL OLIGORIBONUCLEASE AND PAP PHOSPHATASE NRNA"/>
    <property type="match status" value="1"/>
</dbReference>
<name>A0A8S0XCJ8_9FIRM</name>
<dbReference type="Gene3D" id="3.10.310.30">
    <property type="match status" value="1"/>
</dbReference>
<sequence>MLRLVNELGKAPKVALFSHVSPDGDCIGSMLALGLALESLGKEVEFYNPDPLPHNLTFLPGATRIRRAPAGKTAPALLLIDCADLARAGLKPDQVPGDTLLLSLDHHISNRHFAGVNVVDPEAAATGELVYQVVLELGVPLGRDIAMNLYTALVTDTGSFQYGNTSVRTHLIAAKLLETGLDLTYVHHQVFDQKPLAQVRLLQRALASLEPAYEGKFVLMTLTGEDFAACGAEDSLSEGLVNQARSIQGVEVAVLIREVEPGKVKLGLRSNLWLDVNEIAVRFGGGGHKRAAGCSMNLSVAEAKRRITEAVGEALQLGRSD</sequence>
<dbReference type="EC" id="6.1.1.7" evidence="3 4"/>
<dbReference type="InterPro" id="IPR051319">
    <property type="entry name" value="Oligoribo/pAp-PDE_c-di-AMP_PDE"/>
</dbReference>
<dbReference type="KEGG" id="aacx:DEACI_3215"/>
<dbReference type="Proteomes" id="UP001071230">
    <property type="component" value="Unassembled WGS sequence"/>
</dbReference>
<proteinExistence type="predicted"/>
<feature type="domain" description="DDH" evidence="1">
    <location>
        <begin position="13"/>
        <end position="151"/>
    </location>
</feature>
<organism evidence="3">
    <name type="scientific">Acididesulfobacillus acetoxydans</name>
    <dbReference type="NCBI Taxonomy" id="1561005"/>
    <lineage>
        <taxon>Bacteria</taxon>
        <taxon>Bacillati</taxon>
        <taxon>Bacillota</taxon>
        <taxon>Clostridia</taxon>
        <taxon>Eubacteriales</taxon>
        <taxon>Peptococcaceae</taxon>
        <taxon>Acididesulfobacillus</taxon>
    </lineage>
</organism>
<dbReference type="SUPFAM" id="SSF64182">
    <property type="entry name" value="DHH phosphoesterases"/>
    <property type="match status" value="1"/>
</dbReference>
<keyword evidence="3" id="KW-0436">Ligase</keyword>
<dbReference type="Proteomes" id="UP000836597">
    <property type="component" value="Chromosome"/>
</dbReference>
<evidence type="ECO:0000259" key="2">
    <source>
        <dbReference type="Pfam" id="PF02272"/>
    </source>
</evidence>
<dbReference type="GO" id="GO:0004813">
    <property type="term" value="F:alanine-tRNA ligase activity"/>
    <property type="evidence" value="ECO:0007669"/>
    <property type="project" value="UniProtKB-EC"/>
</dbReference>
<feature type="domain" description="DHHA1" evidence="2">
    <location>
        <begin position="235"/>
        <end position="315"/>
    </location>
</feature>